<comment type="subcellular location">
    <subcellularLocation>
        <location evidence="1">Periplasm</location>
    </subcellularLocation>
</comment>
<comment type="caution">
    <text evidence="7">The sequence shown here is derived from an EMBL/GenBank/DDBJ whole genome shotgun (WGS) entry which is preliminary data.</text>
</comment>
<dbReference type="Proteomes" id="UP001596045">
    <property type="component" value="Unassembled WGS sequence"/>
</dbReference>
<evidence type="ECO:0000256" key="4">
    <source>
        <dbReference type="ARBA" id="ARBA00023008"/>
    </source>
</evidence>
<keyword evidence="8" id="KW-1185">Reference proteome</keyword>
<dbReference type="PANTHER" id="PTHR38439:SF3">
    <property type="entry name" value="COPPER-RESISTANT CUPROPROTEIN COPI"/>
    <property type="match status" value="1"/>
</dbReference>
<proteinExistence type="predicted"/>
<name>A0ABW0MA55_9BURK</name>
<evidence type="ECO:0000256" key="2">
    <source>
        <dbReference type="ARBA" id="ARBA00022723"/>
    </source>
</evidence>
<gene>
    <name evidence="7" type="ORF">ACFPM8_10960</name>
</gene>
<dbReference type="InterPro" id="IPR000923">
    <property type="entry name" value="BlueCu_1"/>
</dbReference>
<dbReference type="InterPro" id="IPR008972">
    <property type="entry name" value="Cupredoxin"/>
</dbReference>
<keyword evidence="5" id="KW-0732">Signal</keyword>
<evidence type="ECO:0000256" key="3">
    <source>
        <dbReference type="ARBA" id="ARBA00022764"/>
    </source>
</evidence>
<protein>
    <submittedName>
        <fullName evidence="7">Plastocyanin/azurin family copper-binding protein</fullName>
    </submittedName>
</protein>
<keyword evidence="2" id="KW-0479">Metal-binding</keyword>
<keyword evidence="3" id="KW-0574">Periplasm</keyword>
<dbReference type="EMBL" id="JBHSMT010000014">
    <property type="protein sequence ID" value="MFC5474476.1"/>
    <property type="molecule type" value="Genomic_DNA"/>
</dbReference>
<keyword evidence="4" id="KW-0186">Copper</keyword>
<evidence type="ECO:0000259" key="6">
    <source>
        <dbReference type="Pfam" id="PF00127"/>
    </source>
</evidence>
<dbReference type="Pfam" id="PF00127">
    <property type="entry name" value="Copper-bind"/>
    <property type="match status" value="1"/>
</dbReference>
<accession>A0ABW0MA55</accession>
<dbReference type="RefSeq" id="WP_378997583.1">
    <property type="nucleotide sequence ID" value="NZ_JBHSMT010000014.1"/>
</dbReference>
<feature type="chain" id="PRO_5045378082" evidence="5">
    <location>
        <begin position="24"/>
        <end position="160"/>
    </location>
</feature>
<feature type="domain" description="Blue (type 1) copper" evidence="6">
    <location>
        <begin position="53"/>
        <end position="156"/>
    </location>
</feature>
<dbReference type="PANTHER" id="PTHR38439">
    <property type="entry name" value="AURACYANIN-B"/>
    <property type="match status" value="1"/>
</dbReference>
<dbReference type="CDD" id="cd04211">
    <property type="entry name" value="Cupredoxin_like_2"/>
    <property type="match status" value="1"/>
</dbReference>
<feature type="signal peptide" evidence="5">
    <location>
        <begin position="1"/>
        <end position="23"/>
    </location>
</feature>
<evidence type="ECO:0000256" key="5">
    <source>
        <dbReference type="SAM" id="SignalP"/>
    </source>
</evidence>
<dbReference type="InterPro" id="IPR050845">
    <property type="entry name" value="Cu-binding_ET"/>
</dbReference>
<evidence type="ECO:0000313" key="8">
    <source>
        <dbReference type="Proteomes" id="UP001596045"/>
    </source>
</evidence>
<reference evidence="8" key="1">
    <citation type="journal article" date="2019" name="Int. J. Syst. Evol. Microbiol.">
        <title>The Global Catalogue of Microorganisms (GCM) 10K type strain sequencing project: providing services to taxonomists for standard genome sequencing and annotation.</title>
        <authorList>
            <consortium name="The Broad Institute Genomics Platform"/>
            <consortium name="The Broad Institute Genome Sequencing Center for Infectious Disease"/>
            <person name="Wu L."/>
            <person name="Ma J."/>
        </authorList>
    </citation>
    <scope>NUCLEOTIDE SEQUENCE [LARGE SCALE GENOMIC DNA]</scope>
    <source>
        <strain evidence="8">JCM 17066</strain>
    </source>
</reference>
<evidence type="ECO:0000313" key="7">
    <source>
        <dbReference type="EMBL" id="MFC5474476.1"/>
    </source>
</evidence>
<dbReference type="SUPFAM" id="SSF49503">
    <property type="entry name" value="Cupredoxins"/>
    <property type="match status" value="1"/>
</dbReference>
<sequence length="160" mass="17098">MKNTIAIFTLLISLLSAANMTHADAGHHHDAGASALSGEPGLAADVSRTVRIAMTDNMRFTPASVTVRQGETVRFEVVNSGQLKHEMVLGSAAELAEHAALMRKIPEMEHADANQVTLEPGKSATLIWKFSQAAKLEFACLEPGHYEAGMRGRVAVIAAH</sequence>
<dbReference type="Gene3D" id="2.60.40.420">
    <property type="entry name" value="Cupredoxins - blue copper proteins"/>
    <property type="match status" value="1"/>
</dbReference>
<evidence type="ECO:0000256" key="1">
    <source>
        <dbReference type="ARBA" id="ARBA00004418"/>
    </source>
</evidence>
<organism evidence="7 8">
    <name type="scientific">Paraherbaspirillum soli</name>
    <dbReference type="NCBI Taxonomy" id="631222"/>
    <lineage>
        <taxon>Bacteria</taxon>
        <taxon>Pseudomonadati</taxon>
        <taxon>Pseudomonadota</taxon>
        <taxon>Betaproteobacteria</taxon>
        <taxon>Burkholderiales</taxon>
        <taxon>Oxalobacteraceae</taxon>
        <taxon>Paraherbaspirillum</taxon>
    </lineage>
</organism>